<keyword evidence="4 10" id="KW-1133">Transmembrane helix</keyword>
<keyword evidence="8 9" id="KW-0807">Transducer</keyword>
<evidence type="ECO:0000256" key="6">
    <source>
        <dbReference type="ARBA" id="ARBA00023136"/>
    </source>
</evidence>
<accession>A0ABN8NQ16</accession>
<keyword evidence="13" id="KW-1185">Reference proteome</keyword>
<feature type="transmembrane region" description="Helical" evidence="10">
    <location>
        <begin position="145"/>
        <end position="165"/>
    </location>
</feature>
<evidence type="ECO:0000256" key="9">
    <source>
        <dbReference type="RuleBase" id="RU000688"/>
    </source>
</evidence>
<proteinExistence type="inferred from homology"/>
<evidence type="ECO:0000256" key="3">
    <source>
        <dbReference type="ARBA" id="ARBA00022692"/>
    </source>
</evidence>
<dbReference type="InterPro" id="IPR017452">
    <property type="entry name" value="GPCR_Rhodpsn_7TM"/>
</dbReference>
<evidence type="ECO:0000256" key="8">
    <source>
        <dbReference type="ARBA" id="ARBA00023224"/>
    </source>
</evidence>
<dbReference type="PROSITE" id="PS50262">
    <property type="entry name" value="G_PROTEIN_RECEP_F1_2"/>
    <property type="match status" value="1"/>
</dbReference>
<comment type="similarity">
    <text evidence="9">Belongs to the G-protein coupled receptor 1 family.</text>
</comment>
<feature type="transmembrane region" description="Helical" evidence="10">
    <location>
        <begin position="222"/>
        <end position="242"/>
    </location>
</feature>
<dbReference type="PANTHER" id="PTHR24249:SF421">
    <property type="entry name" value="G-PROTEIN COUPLED RECEPTORS FAMILY 1 PROFILE DOMAIN-CONTAINING PROTEIN"/>
    <property type="match status" value="1"/>
</dbReference>
<comment type="subcellular location">
    <subcellularLocation>
        <location evidence="1">Cell membrane</location>
        <topology evidence="1">Multi-pass membrane protein</topology>
    </subcellularLocation>
</comment>
<evidence type="ECO:0000313" key="13">
    <source>
        <dbReference type="Proteomes" id="UP001159405"/>
    </source>
</evidence>
<keyword evidence="2" id="KW-1003">Cell membrane</keyword>
<dbReference type="EMBL" id="CALNXK010000026">
    <property type="protein sequence ID" value="CAH3113629.1"/>
    <property type="molecule type" value="Genomic_DNA"/>
</dbReference>
<dbReference type="InterPro" id="IPR000276">
    <property type="entry name" value="GPCR_Rhodpsn"/>
</dbReference>
<feature type="domain" description="G-protein coupled receptors family 1 profile" evidence="11">
    <location>
        <begin position="41"/>
        <end position="281"/>
    </location>
</feature>
<evidence type="ECO:0000256" key="2">
    <source>
        <dbReference type="ARBA" id="ARBA00022475"/>
    </source>
</evidence>
<dbReference type="SUPFAM" id="SSF81321">
    <property type="entry name" value="Family A G protein-coupled receptor-like"/>
    <property type="match status" value="1"/>
</dbReference>
<evidence type="ECO:0000256" key="4">
    <source>
        <dbReference type="ARBA" id="ARBA00022989"/>
    </source>
</evidence>
<keyword evidence="6 10" id="KW-0472">Membrane</keyword>
<comment type="caution">
    <text evidence="12">The sequence shown here is derived from an EMBL/GenBank/DDBJ whole genome shotgun (WGS) entry which is preliminary data.</text>
</comment>
<reference evidence="12 13" key="1">
    <citation type="submission" date="2022-05" db="EMBL/GenBank/DDBJ databases">
        <authorList>
            <consortium name="Genoscope - CEA"/>
            <person name="William W."/>
        </authorList>
    </citation>
    <scope>NUCLEOTIDE SEQUENCE [LARGE SCALE GENOMIC DNA]</scope>
</reference>
<evidence type="ECO:0000256" key="5">
    <source>
        <dbReference type="ARBA" id="ARBA00023040"/>
    </source>
</evidence>
<evidence type="ECO:0000256" key="1">
    <source>
        <dbReference type="ARBA" id="ARBA00004651"/>
    </source>
</evidence>
<feature type="transmembrane region" description="Helical" evidence="10">
    <location>
        <begin position="177"/>
        <end position="193"/>
    </location>
</feature>
<sequence>VNCVVYSLIGGKPDHLSDLAYAVLVALIVIHATTCPFTILFNLLVMIAVNTKPRLQSMSNITLACLASTDMMVGLVVQPLLITLMVNLIQGKTTAGVCSVQSATGFFISFFCFSSFVHLFLMTVDRYIAIMRPYAYIETVTKTRFLIATALAWTLTTIMHIMLLIDEELVRYIKHPVIVSLITITVICNVIVYRQVHRHEKQIAAQQVDVASRENFLSQRRAFKLTVMIIILIIISYLPYIILLRLVEPLKSIVTLRSLSSIFMAVLSLAAFNSFVNPFIYCIRLRQFRVAFLELMTLKSHNEAE</sequence>
<feature type="transmembrane region" description="Helical" evidence="10">
    <location>
        <begin position="262"/>
        <end position="283"/>
    </location>
</feature>
<gene>
    <name evidence="12" type="ORF">PLOB_00022244</name>
</gene>
<dbReference type="Proteomes" id="UP001159405">
    <property type="component" value="Unassembled WGS sequence"/>
</dbReference>
<keyword evidence="7 9" id="KW-0675">Receptor</keyword>
<protein>
    <recommendedName>
        <fullName evidence="11">G-protein coupled receptors family 1 profile domain-containing protein</fullName>
    </recommendedName>
</protein>
<dbReference type="PROSITE" id="PS00237">
    <property type="entry name" value="G_PROTEIN_RECEP_F1_1"/>
    <property type="match status" value="1"/>
</dbReference>
<organism evidence="12 13">
    <name type="scientific">Porites lobata</name>
    <dbReference type="NCBI Taxonomy" id="104759"/>
    <lineage>
        <taxon>Eukaryota</taxon>
        <taxon>Metazoa</taxon>
        <taxon>Cnidaria</taxon>
        <taxon>Anthozoa</taxon>
        <taxon>Hexacorallia</taxon>
        <taxon>Scleractinia</taxon>
        <taxon>Fungiina</taxon>
        <taxon>Poritidae</taxon>
        <taxon>Porites</taxon>
    </lineage>
</organism>
<feature type="non-terminal residue" evidence="12">
    <location>
        <position position="1"/>
    </location>
</feature>
<dbReference type="Gene3D" id="1.20.1070.10">
    <property type="entry name" value="Rhodopsin 7-helix transmembrane proteins"/>
    <property type="match status" value="1"/>
</dbReference>
<evidence type="ECO:0000259" key="11">
    <source>
        <dbReference type="PROSITE" id="PS50262"/>
    </source>
</evidence>
<dbReference type="InterPro" id="IPR050569">
    <property type="entry name" value="TAAR"/>
</dbReference>
<keyword evidence="3 9" id="KW-0812">Transmembrane</keyword>
<dbReference type="Pfam" id="PF00001">
    <property type="entry name" value="7tm_1"/>
    <property type="match status" value="2"/>
</dbReference>
<feature type="transmembrane region" description="Helical" evidence="10">
    <location>
        <begin position="106"/>
        <end position="124"/>
    </location>
</feature>
<name>A0ABN8NQ16_9CNID</name>
<evidence type="ECO:0000256" key="10">
    <source>
        <dbReference type="SAM" id="Phobius"/>
    </source>
</evidence>
<keyword evidence="5 9" id="KW-0297">G-protein coupled receptor</keyword>
<evidence type="ECO:0000256" key="7">
    <source>
        <dbReference type="ARBA" id="ARBA00023170"/>
    </source>
</evidence>
<feature type="transmembrane region" description="Helical" evidence="10">
    <location>
        <begin position="20"/>
        <end position="49"/>
    </location>
</feature>
<dbReference type="CDD" id="cd00637">
    <property type="entry name" value="7tm_classA_rhodopsin-like"/>
    <property type="match status" value="1"/>
</dbReference>
<dbReference type="PANTHER" id="PTHR24249">
    <property type="entry name" value="HISTAMINE RECEPTOR-RELATED G-PROTEIN COUPLED RECEPTOR"/>
    <property type="match status" value="1"/>
</dbReference>
<dbReference type="PRINTS" id="PR00237">
    <property type="entry name" value="GPCRRHODOPSN"/>
</dbReference>
<evidence type="ECO:0000313" key="12">
    <source>
        <dbReference type="EMBL" id="CAH3113629.1"/>
    </source>
</evidence>
<feature type="transmembrane region" description="Helical" evidence="10">
    <location>
        <begin position="61"/>
        <end position="86"/>
    </location>
</feature>